<dbReference type="OrthoDB" id="411823at2759"/>
<dbReference type="AlphaFoldDB" id="A0A5B7HF20"/>
<proteinExistence type="predicted"/>
<dbReference type="EMBL" id="VSRR010026005">
    <property type="protein sequence ID" value="MPC67274.1"/>
    <property type="molecule type" value="Genomic_DNA"/>
</dbReference>
<accession>A0A5B7HF20</accession>
<dbReference type="Proteomes" id="UP000324222">
    <property type="component" value="Unassembled WGS sequence"/>
</dbReference>
<reference evidence="1 2" key="1">
    <citation type="submission" date="2019-05" db="EMBL/GenBank/DDBJ databases">
        <title>Another draft genome of Portunus trituberculatus and its Hox gene families provides insights of decapod evolution.</title>
        <authorList>
            <person name="Jeong J.-H."/>
            <person name="Song I."/>
            <person name="Kim S."/>
            <person name="Choi T."/>
            <person name="Kim D."/>
            <person name="Ryu S."/>
            <person name="Kim W."/>
        </authorList>
    </citation>
    <scope>NUCLEOTIDE SEQUENCE [LARGE SCALE GENOMIC DNA]</scope>
    <source>
        <tissue evidence="1">Muscle</tissue>
    </source>
</reference>
<comment type="caution">
    <text evidence="1">The sequence shown here is derived from an EMBL/GenBank/DDBJ whole genome shotgun (WGS) entry which is preliminary data.</text>
</comment>
<organism evidence="1 2">
    <name type="scientific">Portunus trituberculatus</name>
    <name type="common">Swimming crab</name>
    <name type="synonym">Neptunus trituberculatus</name>
    <dbReference type="NCBI Taxonomy" id="210409"/>
    <lineage>
        <taxon>Eukaryota</taxon>
        <taxon>Metazoa</taxon>
        <taxon>Ecdysozoa</taxon>
        <taxon>Arthropoda</taxon>
        <taxon>Crustacea</taxon>
        <taxon>Multicrustacea</taxon>
        <taxon>Malacostraca</taxon>
        <taxon>Eumalacostraca</taxon>
        <taxon>Eucarida</taxon>
        <taxon>Decapoda</taxon>
        <taxon>Pleocyemata</taxon>
        <taxon>Brachyura</taxon>
        <taxon>Eubrachyura</taxon>
        <taxon>Portunoidea</taxon>
        <taxon>Portunidae</taxon>
        <taxon>Portuninae</taxon>
        <taxon>Portunus</taxon>
    </lineage>
</organism>
<evidence type="ECO:0000313" key="2">
    <source>
        <dbReference type="Proteomes" id="UP000324222"/>
    </source>
</evidence>
<keyword evidence="2" id="KW-1185">Reference proteome</keyword>
<protein>
    <submittedName>
        <fullName evidence="1">Uncharacterized protein</fullName>
    </submittedName>
</protein>
<evidence type="ECO:0000313" key="1">
    <source>
        <dbReference type="EMBL" id="MPC67274.1"/>
    </source>
</evidence>
<gene>
    <name evidence="1" type="ORF">E2C01_061447</name>
</gene>
<sequence>MHVCTPSAAVPSPQLSLGPHPLQVFRSAKLLGVTVDDQLTWKLHVTATVRSAAYRLYMLRRLKSLDTPTDELKGTYITFILPRLMYASPV</sequence>
<name>A0A5B7HF20_PORTR</name>